<proteinExistence type="predicted"/>
<evidence type="ECO:0008006" key="4">
    <source>
        <dbReference type="Google" id="ProtNLM"/>
    </source>
</evidence>
<name>A0ABQ6HB30_9GAMM</name>
<dbReference type="EMBL" id="BSSV01000001">
    <property type="protein sequence ID" value="GLX84515.1"/>
    <property type="molecule type" value="Genomic_DNA"/>
</dbReference>
<feature type="transmembrane region" description="Helical" evidence="1">
    <location>
        <begin position="39"/>
        <end position="56"/>
    </location>
</feature>
<keyword evidence="3" id="KW-1185">Reference proteome</keyword>
<evidence type="ECO:0000313" key="3">
    <source>
        <dbReference type="Proteomes" id="UP001157134"/>
    </source>
</evidence>
<dbReference type="RefSeq" id="WP_284296103.1">
    <property type="nucleotide sequence ID" value="NZ_BSSV01000001.1"/>
</dbReference>
<keyword evidence="1" id="KW-0472">Membrane</keyword>
<evidence type="ECO:0000313" key="2">
    <source>
        <dbReference type="EMBL" id="GLX84515.1"/>
    </source>
</evidence>
<evidence type="ECO:0000256" key="1">
    <source>
        <dbReference type="SAM" id="Phobius"/>
    </source>
</evidence>
<reference evidence="2 3" key="1">
    <citation type="submission" date="2023-03" db="EMBL/GenBank/DDBJ databases">
        <title>Thalassotalea loyana LMG 22536T draft genome sequence.</title>
        <authorList>
            <person name="Sawabe T."/>
        </authorList>
    </citation>
    <scope>NUCLEOTIDE SEQUENCE [LARGE SCALE GENOMIC DNA]</scope>
    <source>
        <strain evidence="2 3">LMG 22536</strain>
    </source>
</reference>
<sequence>MKCPHCAHKIGLFSKTLNKFGKTKICPHCEKHIKVLPNIKLIAILIVPVFIAHLFILKPLVIALGFSGKGVVGIWAALLVILTMQLKPAEPE</sequence>
<accession>A0ABQ6HB30</accession>
<dbReference type="Proteomes" id="UP001157134">
    <property type="component" value="Unassembled WGS sequence"/>
</dbReference>
<comment type="caution">
    <text evidence="2">The sequence shown here is derived from an EMBL/GenBank/DDBJ whole genome shotgun (WGS) entry which is preliminary data.</text>
</comment>
<keyword evidence="1" id="KW-0812">Transmembrane</keyword>
<feature type="transmembrane region" description="Helical" evidence="1">
    <location>
        <begin position="62"/>
        <end position="82"/>
    </location>
</feature>
<organism evidence="2 3">
    <name type="scientific">Thalassotalea loyana</name>
    <dbReference type="NCBI Taxonomy" id="280483"/>
    <lineage>
        <taxon>Bacteria</taxon>
        <taxon>Pseudomonadati</taxon>
        <taxon>Pseudomonadota</taxon>
        <taxon>Gammaproteobacteria</taxon>
        <taxon>Alteromonadales</taxon>
        <taxon>Colwelliaceae</taxon>
        <taxon>Thalassotalea</taxon>
    </lineage>
</organism>
<protein>
    <recommendedName>
        <fullName evidence="4">Cxxc_20_cxxc protein</fullName>
    </recommendedName>
</protein>
<gene>
    <name evidence="2" type="ORF">tloyanaT_07670</name>
</gene>
<keyword evidence="1" id="KW-1133">Transmembrane helix</keyword>